<evidence type="ECO:0000259" key="7">
    <source>
        <dbReference type="Pfam" id="PF22725"/>
    </source>
</evidence>
<dbReference type="HOGENOM" id="CLU_023194_7_2_1"/>
<keyword evidence="2" id="KW-0560">Oxidoreductase</keyword>
<feature type="domain" description="GFO/IDH/MocA-like oxidoreductase" evidence="7">
    <location>
        <begin position="130"/>
        <end position="244"/>
    </location>
</feature>
<dbReference type="RefSeq" id="XP_002296542.1">
    <property type="nucleotide sequence ID" value="XM_002296506.1"/>
</dbReference>
<proteinExistence type="inferred from homology"/>
<dbReference type="GeneID" id="7448291"/>
<evidence type="ECO:0000313" key="9">
    <source>
        <dbReference type="Proteomes" id="UP000001449"/>
    </source>
</evidence>
<evidence type="ECO:0000256" key="5">
    <source>
        <dbReference type="ARBA" id="ARBA00049233"/>
    </source>
</evidence>
<sequence length="341" mass="37599">PIRWGILSAGRIASDYAKAISVADSAVATAVAARSYEKATIFARQHSIPTVHPTYQSLINSSDVDILYIGTIADTHAAWAREAIMAGKSVLVEKPMGLCESETRGLIELAEERGVFLMEGMWTRCFPAMKTLKQVLSTNEIGHVVYVQGDFGYTAPSDSDERFWLPNSGGITMDVGMYIAQFGRLVFPGGRVRNIHASGVAKDGVDYSAMASVMYEHDGMMSFVLTGAANTEERVMIQGTKGRIIVEGPFHIPQLLRVMYDEGRGQSKVVVHEFPLPDDPYNEEWNNPGSIGFIHQINEVGEALREGKTQCESYTWEDSLEVAKIVDEIVLQVRGKRDCVE</sequence>
<evidence type="ECO:0000259" key="6">
    <source>
        <dbReference type="Pfam" id="PF01408"/>
    </source>
</evidence>
<dbReference type="InterPro" id="IPR050984">
    <property type="entry name" value="Gfo/Idh/MocA_domain"/>
</dbReference>
<evidence type="ECO:0000256" key="3">
    <source>
        <dbReference type="ARBA" id="ARBA00038984"/>
    </source>
</evidence>
<gene>
    <name evidence="8" type="ORF">THAPSDRAFT_36572</name>
</gene>
<dbReference type="OMA" id="HMSLYHL"/>
<dbReference type="Gene3D" id="3.40.50.720">
    <property type="entry name" value="NAD(P)-binding Rossmann-like Domain"/>
    <property type="match status" value="1"/>
</dbReference>
<dbReference type="GO" id="GO:0047837">
    <property type="term" value="F:D-xylose 1-dehydrogenase (NADP+) activity"/>
    <property type="evidence" value="ECO:0007669"/>
    <property type="project" value="UniProtKB-EC"/>
</dbReference>
<dbReference type="SUPFAM" id="SSF55347">
    <property type="entry name" value="Glyceraldehyde-3-phosphate dehydrogenase-like, C-terminal domain"/>
    <property type="match status" value="1"/>
</dbReference>
<dbReference type="PaxDb" id="35128-Thaps36572"/>
<feature type="non-terminal residue" evidence="8">
    <location>
        <position position="341"/>
    </location>
</feature>
<dbReference type="InterPro" id="IPR000683">
    <property type="entry name" value="Gfo/Idh/MocA-like_OxRdtase_N"/>
</dbReference>
<dbReference type="KEGG" id="tps:THAPSDRAFT_36572"/>
<dbReference type="PANTHER" id="PTHR22604">
    <property type="entry name" value="OXIDOREDUCTASES"/>
    <property type="match status" value="1"/>
</dbReference>
<dbReference type="STRING" id="35128.B8LBT4"/>
<dbReference type="EMBL" id="DS999415">
    <property type="protein sequence ID" value="EED87238.1"/>
    <property type="molecule type" value="Genomic_DNA"/>
</dbReference>
<dbReference type="Gene3D" id="3.30.360.10">
    <property type="entry name" value="Dihydrodipicolinate Reductase, domain 2"/>
    <property type="match status" value="1"/>
</dbReference>
<evidence type="ECO:0000256" key="1">
    <source>
        <dbReference type="ARBA" id="ARBA00010928"/>
    </source>
</evidence>
<keyword evidence="9" id="KW-1185">Reference proteome</keyword>
<protein>
    <recommendedName>
        <fullName evidence="3">D-xylose 1-dehydrogenase (NADP(+), D-xylono-1,5-lactone-forming)</fullName>
        <ecNumber evidence="3">1.1.1.179</ecNumber>
    </recommendedName>
    <alternativeName>
        <fullName evidence="4">D-xylose-NADP dehydrogenase</fullName>
    </alternativeName>
</protein>
<dbReference type="InterPro" id="IPR036291">
    <property type="entry name" value="NAD(P)-bd_dom_sf"/>
</dbReference>
<dbReference type="Pfam" id="PF01408">
    <property type="entry name" value="GFO_IDH_MocA"/>
    <property type="match status" value="1"/>
</dbReference>
<evidence type="ECO:0000256" key="2">
    <source>
        <dbReference type="ARBA" id="ARBA00023002"/>
    </source>
</evidence>
<comment type="similarity">
    <text evidence="1">Belongs to the Gfo/Idh/MocA family.</text>
</comment>
<dbReference type="InterPro" id="IPR055170">
    <property type="entry name" value="GFO_IDH_MocA-like_dom"/>
</dbReference>
<dbReference type="Pfam" id="PF22725">
    <property type="entry name" value="GFO_IDH_MocA_C3"/>
    <property type="match status" value="1"/>
</dbReference>
<comment type="catalytic activity">
    <reaction evidence="5">
        <text>D-xylose + NADP(+) = D-xylono-1,5-lactone + NADPH + H(+)</text>
        <dbReference type="Rhea" id="RHEA:22000"/>
        <dbReference type="ChEBI" id="CHEBI:15378"/>
        <dbReference type="ChEBI" id="CHEBI:15867"/>
        <dbReference type="ChEBI" id="CHEBI:53455"/>
        <dbReference type="ChEBI" id="CHEBI:57783"/>
        <dbReference type="ChEBI" id="CHEBI:58349"/>
        <dbReference type="EC" id="1.1.1.179"/>
    </reaction>
</comment>
<reference evidence="8 9" key="2">
    <citation type="journal article" date="2008" name="Nature">
        <title>The Phaeodactylum genome reveals the evolutionary history of diatom genomes.</title>
        <authorList>
            <person name="Bowler C."/>
            <person name="Allen A.E."/>
            <person name="Badger J.H."/>
            <person name="Grimwood J."/>
            <person name="Jabbari K."/>
            <person name="Kuo A."/>
            <person name="Maheswari U."/>
            <person name="Martens C."/>
            <person name="Maumus F."/>
            <person name="Otillar R.P."/>
            <person name="Rayko E."/>
            <person name="Salamov A."/>
            <person name="Vandepoele K."/>
            <person name="Beszteri B."/>
            <person name="Gruber A."/>
            <person name="Heijde M."/>
            <person name="Katinka M."/>
            <person name="Mock T."/>
            <person name="Valentin K."/>
            <person name="Verret F."/>
            <person name="Berges J.A."/>
            <person name="Brownlee C."/>
            <person name="Cadoret J.P."/>
            <person name="Chiovitti A."/>
            <person name="Choi C.J."/>
            <person name="Coesel S."/>
            <person name="De Martino A."/>
            <person name="Detter J.C."/>
            <person name="Durkin C."/>
            <person name="Falciatore A."/>
            <person name="Fournet J."/>
            <person name="Haruta M."/>
            <person name="Huysman M.J."/>
            <person name="Jenkins B.D."/>
            <person name="Jiroutova K."/>
            <person name="Jorgensen R.E."/>
            <person name="Joubert Y."/>
            <person name="Kaplan A."/>
            <person name="Kroger N."/>
            <person name="Kroth P.G."/>
            <person name="La Roche J."/>
            <person name="Lindquist E."/>
            <person name="Lommer M."/>
            <person name="Martin-Jezequel V."/>
            <person name="Lopez P.J."/>
            <person name="Lucas S."/>
            <person name="Mangogna M."/>
            <person name="McGinnis K."/>
            <person name="Medlin L.K."/>
            <person name="Montsant A."/>
            <person name="Oudot-Le Secq M.P."/>
            <person name="Napoli C."/>
            <person name="Obornik M."/>
            <person name="Parker M.S."/>
            <person name="Petit J.L."/>
            <person name="Porcel B.M."/>
            <person name="Poulsen N."/>
            <person name="Robison M."/>
            <person name="Rychlewski L."/>
            <person name="Rynearson T.A."/>
            <person name="Schmutz J."/>
            <person name="Shapiro H."/>
            <person name="Siaut M."/>
            <person name="Stanley M."/>
            <person name="Sussman M.R."/>
            <person name="Taylor A.R."/>
            <person name="Vardi A."/>
            <person name="von Dassow P."/>
            <person name="Vyverman W."/>
            <person name="Willis A."/>
            <person name="Wyrwicz L.S."/>
            <person name="Rokhsar D.S."/>
            <person name="Weissenbach J."/>
            <person name="Armbrust E.V."/>
            <person name="Green B.R."/>
            <person name="Van de Peer Y."/>
            <person name="Grigoriev I.V."/>
        </authorList>
    </citation>
    <scope>NUCLEOTIDE SEQUENCE [LARGE SCALE GENOMIC DNA]</scope>
    <source>
        <strain evidence="8 9">CCMP1335</strain>
    </source>
</reference>
<evidence type="ECO:0000313" key="8">
    <source>
        <dbReference type="EMBL" id="EED87238.1"/>
    </source>
</evidence>
<dbReference type="Proteomes" id="UP000001449">
    <property type="component" value="Chromosome 11"/>
</dbReference>
<evidence type="ECO:0000256" key="4">
    <source>
        <dbReference type="ARBA" id="ARBA00042988"/>
    </source>
</evidence>
<dbReference type="PANTHER" id="PTHR22604:SF105">
    <property type="entry name" value="TRANS-1,2-DIHYDROBENZENE-1,2-DIOL DEHYDROGENASE"/>
    <property type="match status" value="1"/>
</dbReference>
<dbReference type="EC" id="1.1.1.179" evidence="3"/>
<dbReference type="SUPFAM" id="SSF51735">
    <property type="entry name" value="NAD(P)-binding Rossmann-fold domains"/>
    <property type="match status" value="1"/>
</dbReference>
<accession>B8LBT4</accession>
<dbReference type="GO" id="GO:0000166">
    <property type="term" value="F:nucleotide binding"/>
    <property type="evidence" value="ECO:0007669"/>
    <property type="project" value="InterPro"/>
</dbReference>
<name>B8LBT4_THAPS</name>
<dbReference type="InParanoid" id="B8LBT4"/>
<dbReference type="AlphaFoldDB" id="B8LBT4"/>
<feature type="domain" description="Gfo/Idh/MocA-like oxidoreductase N-terminal" evidence="6">
    <location>
        <begin position="2"/>
        <end position="120"/>
    </location>
</feature>
<organism evidence="8 9">
    <name type="scientific">Thalassiosira pseudonana</name>
    <name type="common">Marine diatom</name>
    <name type="synonym">Cyclotella nana</name>
    <dbReference type="NCBI Taxonomy" id="35128"/>
    <lineage>
        <taxon>Eukaryota</taxon>
        <taxon>Sar</taxon>
        <taxon>Stramenopiles</taxon>
        <taxon>Ochrophyta</taxon>
        <taxon>Bacillariophyta</taxon>
        <taxon>Coscinodiscophyceae</taxon>
        <taxon>Thalassiosirophycidae</taxon>
        <taxon>Thalassiosirales</taxon>
        <taxon>Thalassiosiraceae</taxon>
        <taxon>Thalassiosira</taxon>
    </lineage>
</organism>
<reference evidence="8 9" key="1">
    <citation type="journal article" date="2004" name="Science">
        <title>The genome of the diatom Thalassiosira pseudonana: ecology, evolution, and metabolism.</title>
        <authorList>
            <person name="Armbrust E.V."/>
            <person name="Berges J.A."/>
            <person name="Bowler C."/>
            <person name="Green B.R."/>
            <person name="Martinez D."/>
            <person name="Putnam N.H."/>
            <person name="Zhou S."/>
            <person name="Allen A.E."/>
            <person name="Apt K.E."/>
            <person name="Bechner M."/>
            <person name="Brzezinski M.A."/>
            <person name="Chaal B.K."/>
            <person name="Chiovitti A."/>
            <person name="Davis A.K."/>
            <person name="Demarest M.S."/>
            <person name="Detter J.C."/>
            <person name="Glavina T."/>
            <person name="Goodstein D."/>
            <person name="Hadi M.Z."/>
            <person name="Hellsten U."/>
            <person name="Hildebrand M."/>
            <person name="Jenkins B.D."/>
            <person name="Jurka J."/>
            <person name="Kapitonov V.V."/>
            <person name="Kroger N."/>
            <person name="Lau W.W."/>
            <person name="Lane T.W."/>
            <person name="Larimer F.W."/>
            <person name="Lippmeier J.C."/>
            <person name="Lucas S."/>
            <person name="Medina M."/>
            <person name="Montsant A."/>
            <person name="Obornik M."/>
            <person name="Parker M.S."/>
            <person name="Palenik B."/>
            <person name="Pazour G.J."/>
            <person name="Richardson P.M."/>
            <person name="Rynearson T.A."/>
            <person name="Saito M.A."/>
            <person name="Schwartz D.C."/>
            <person name="Thamatrakoln K."/>
            <person name="Valentin K."/>
            <person name="Vardi A."/>
            <person name="Wilkerson F.P."/>
            <person name="Rokhsar D.S."/>
        </authorList>
    </citation>
    <scope>NUCLEOTIDE SEQUENCE [LARGE SCALE GENOMIC DNA]</scope>
    <source>
        <strain evidence="8 9">CCMP1335</strain>
    </source>
</reference>
<feature type="non-terminal residue" evidence="8">
    <location>
        <position position="1"/>
    </location>
</feature>
<dbReference type="eggNOG" id="KOG2741">
    <property type="taxonomic scope" value="Eukaryota"/>
</dbReference>